<feature type="domain" description="RagB/SusD" evidence="6">
    <location>
        <begin position="377"/>
        <end position="613"/>
    </location>
</feature>
<evidence type="ECO:0000256" key="3">
    <source>
        <dbReference type="ARBA" id="ARBA00022729"/>
    </source>
</evidence>
<evidence type="ECO:0000313" key="8">
    <source>
        <dbReference type="EMBL" id="SOD12144.1"/>
    </source>
</evidence>
<gene>
    <name evidence="8" type="ORF">SAMN06297358_0516</name>
</gene>
<keyword evidence="4" id="KW-0472">Membrane</keyword>
<dbReference type="Proteomes" id="UP000219281">
    <property type="component" value="Unassembled WGS sequence"/>
</dbReference>
<sequence>MKSIYKISFVLLLTVVGSSCKKYLELENPSTISFNATFGSVSNTNTAIIGVYNLLPGDNGITKEGTVWSLSADDFKTSGSYSAQDRRGISMYGANKENGELEGGFKQLYTGIERANICIKGIRSSDLYADGSSSKAQMGKYLGEALTLRALYYFILVRNWGNVVSQWEPSGDTQVWDVPVTAGTEILDKLLADLKEAEALVPWIKEGSPLVAAKPEEYVSSRWTKGGIKALRARIALFRGGYMMDKQSHTMTRSADYKKYYQIALDECKDLMQNRNYHTLNPVYENIFKSLHTSTRIDTQNELMFEVGAYGAGSRTDTKLGYYNGLRLNGASRFGQGGGGIMAIATYFYEFDQLYDVRRDVTIGSYEIDANNQKVMNTLNNMTDAKFRKSWTTHTGPIQTLAVNWPVIRFADVLLMYAEADNEVNGAPSVEAVAALREVRERAYAARPDMIPVIPADYTGFFNAIVKERLLEFGGESIRKYDLIRWNIMAAKFAETRTKLRELMNGTGAYANVPLNVYSKPAAYNLVTSTQEFATLDTFGGSPNVTLYQPNAGTPATNSGYVTKAWRASINEEYITGGSTGFATFFEANKKEVFPFHQNVLLYNTKTEQNFGY</sequence>
<dbReference type="PROSITE" id="PS51257">
    <property type="entry name" value="PROKAR_LIPOPROTEIN"/>
    <property type="match status" value="1"/>
</dbReference>
<dbReference type="InterPro" id="IPR033985">
    <property type="entry name" value="SusD-like_N"/>
</dbReference>
<dbReference type="EMBL" id="OCMT01000001">
    <property type="protein sequence ID" value="SOD12144.1"/>
    <property type="molecule type" value="Genomic_DNA"/>
</dbReference>
<dbReference type="InterPro" id="IPR011990">
    <property type="entry name" value="TPR-like_helical_dom_sf"/>
</dbReference>
<dbReference type="Gene3D" id="1.25.40.390">
    <property type="match status" value="1"/>
</dbReference>
<evidence type="ECO:0000259" key="6">
    <source>
        <dbReference type="Pfam" id="PF07980"/>
    </source>
</evidence>
<comment type="subcellular location">
    <subcellularLocation>
        <location evidence="1">Cell outer membrane</location>
    </subcellularLocation>
</comment>
<comment type="similarity">
    <text evidence="2">Belongs to the SusD family.</text>
</comment>
<evidence type="ECO:0000256" key="4">
    <source>
        <dbReference type="ARBA" id="ARBA00023136"/>
    </source>
</evidence>
<feature type="domain" description="SusD-like N-terminal" evidence="7">
    <location>
        <begin position="22"/>
        <end position="207"/>
    </location>
</feature>
<keyword evidence="9" id="KW-1185">Reference proteome</keyword>
<dbReference type="RefSeq" id="WP_097128337.1">
    <property type="nucleotide sequence ID" value="NZ_OCMT01000001.1"/>
</dbReference>
<keyword evidence="5" id="KW-0998">Cell outer membrane</keyword>
<organism evidence="8 9">
    <name type="scientific">Pedobacter xixiisoli</name>
    <dbReference type="NCBI Taxonomy" id="1476464"/>
    <lineage>
        <taxon>Bacteria</taxon>
        <taxon>Pseudomonadati</taxon>
        <taxon>Bacteroidota</taxon>
        <taxon>Sphingobacteriia</taxon>
        <taxon>Sphingobacteriales</taxon>
        <taxon>Sphingobacteriaceae</taxon>
        <taxon>Pedobacter</taxon>
    </lineage>
</organism>
<accession>A0A285ZR64</accession>
<dbReference type="AlphaFoldDB" id="A0A285ZR64"/>
<keyword evidence="3" id="KW-0732">Signal</keyword>
<reference evidence="9" key="1">
    <citation type="submission" date="2017-09" db="EMBL/GenBank/DDBJ databases">
        <authorList>
            <person name="Varghese N."/>
            <person name="Submissions S."/>
        </authorList>
    </citation>
    <scope>NUCLEOTIDE SEQUENCE [LARGE SCALE GENOMIC DNA]</scope>
    <source>
        <strain evidence="9">CGMCC 1.12803</strain>
    </source>
</reference>
<protein>
    <submittedName>
        <fullName evidence="8">Starch-binding associating with outer membrane</fullName>
    </submittedName>
</protein>
<dbReference type="OrthoDB" id="5694214at2"/>
<evidence type="ECO:0000259" key="7">
    <source>
        <dbReference type="Pfam" id="PF14322"/>
    </source>
</evidence>
<evidence type="ECO:0000256" key="1">
    <source>
        <dbReference type="ARBA" id="ARBA00004442"/>
    </source>
</evidence>
<dbReference type="SUPFAM" id="SSF48452">
    <property type="entry name" value="TPR-like"/>
    <property type="match status" value="1"/>
</dbReference>
<dbReference type="GO" id="GO:0009279">
    <property type="term" value="C:cell outer membrane"/>
    <property type="evidence" value="ECO:0007669"/>
    <property type="project" value="UniProtKB-SubCell"/>
</dbReference>
<proteinExistence type="inferred from homology"/>
<dbReference type="Pfam" id="PF14322">
    <property type="entry name" value="SusD-like_3"/>
    <property type="match status" value="1"/>
</dbReference>
<name>A0A285ZR64_9SPHI</name>
<evidence type="ECO:0000256" key="5">
    <source>
        <dbReference type="ARBA" id="ARBA00023237"/>
    </source>
</evidence>
<dbReference type="InterPro" id="IPR012944">
    <property type="entry name" value="SusD_RagB_dom"/>
</dbReference>
<evidence type="ECO:0000256" key="2">
    <source>
        <dbReference type="ARBA" id="ARBA00006275"/>
    </source>
</evidence>
<evidence type="ECO:0000313" key="9">
    <source>
        <dbReference type="Proteomes" id="UP000219281"/>
    </source>
</evidence>
<dbReference type="Pfam" id="PF07980">
    <property type="entry name" value="SusD_RagB"/>
    <property type="match status" value="1"/>
</dbReference>